<name>A0A8T0GFF8_CERPU</name>
<comment type="caution">
    <text evidence="2">The sequence shown here is derived from an EMBL/GenBank/DDBJ whole genome shotgun (WGS) entry which is preliminary data.</text>
</comment>
<accession>A0A8T0GFF8</accession>
<protein>
    <submittedName>
        <fullName evidence="2">Uncharacterized protein</fullName>
    </submittedName>
</protein>
<evidence type="ECO:0000313" key="2">
    <source>
        <dbReference type="EMBL" id="KAG0557760.1"/>
    </source>
</evidence>
<reference evidence="2 3" key="1">
    <citation type="submission" date="2020-06" db="EMBL/GenBank/DDBJ databases">
        <title>WGS assembly of Ceratodon purpureus strain R40.</title>
        <authorList>
            <person name="Carey S.B."/>
            <person name="Jenkins J."/>
            <person name="Shu S."/>
            <person name="Lovell J.T."/>
            <person name="Sreedasyam A."/>
            <person name="Maumus F."/>
            <person name="Tiley G.P."/>
            <person name="Fernandez-Pozo N."/>
            <person name="Barry K."/>
            <person name="Chen C."/>
            <person name="Wang M."/>
            <person name="Lipzen A."/>
            <person name="Daum C."/>
            <person name="Saski C.A."/>
            <person name="Payton A.C."/>
            <person name="Mcbreen J.C."/>
            <person name="Conrad R.E."/>
            <person name="Kollar L.M."/>
            <person name="Olsson S."/>
            <person name="Huttunen S."/>
            <person name="Landis J.B."/>
            <person name="Wickett N.J."/>
            <person name="Johnson M.G."/>
            <person name="Rensing S.A."/>
            <person name="Grimwood J."/>
            <person name="Schmutz J."/>
            <person name="Mcdaniel S.F."/>
        </authorList>
    </citation>
    <scope>NUCLEOTIDE SEQUENCE [LARGE SCALE GENOMIC DNA]</scope>
    <source>
        <strain evidence="2 3">R40</strain>
    </source>
</reference>
<gene>
    <name evidence="2" type="ORF">KC19_11G155200</name>
</gene>
<feature type="chain" id="PRO_5035837142" evidence="1">
    <location>
        <begin position="27"/>
        <end position="188"/>
    </location>
</feature>
<dbReference type="EMBL" id="CM026432">
    <property type="protein sequence ID" value="KAG0557760.1"/>
    <property type="molecule type" value="Genomic_DNA"/>
</dbReference>
<sequence>MEVIKWVQLMAVTVMAVMTSMQSCSAVDIQGFADSGACSGSGYTFPGIAQQVCTAMNVGSVLIRDLSSCQTGRAYRGGGCTTAVLSGNGPTVWCFTGGSFTGAAWFNGCRRRRLQAADDHVDDKCSSSAEPNGVHYTPDISTGSWIVKTPDAAQMLADLMAVDDAEKVNWLKAHGAYHVAGSHHVTMV</sequence>
<organism evidence="2 3">
    <name type="scientific">Ceratodon purpureus</name>
    <name type="common">Fire moss</name>
    <name type="synonym">Dicranum purpureum</name>
    <dbReference type="NCBI Taxonomy" id="3225"/>
    <lineage>
        <taxon>Eukaryota</taxon>
        <taxon>Viridiplantae</taxon>
        <taxon>Streptophyta</taxon>
        <taxon>Embryophyta</taxon>
        <taxon>Bryophyta</taxon>
        <taxon>Bryophytina</taxon>
        <taxon>Bryopsida</taxon>
        <taxon>Dicranidae</taxon>
        <taxon>Pseudoditrichales</taxon>
        <taxon>Ditrichaceae</taxon>
        <taxon>Ceratodon</taxon>
    </lineage>
</organism>
<evidence type="ECO:0000256" key="1">
    <source>
        <dbReference type="SAM" id="SignalP"/>
    </source>
</evidence>
<evidence type="ECO:0000313" key="3">
    <source>
        <dbReference type="Proteomes" id="UP000822688"/>
    </source>
</evidence>
<dbReference type="PROSITE" id="PS51257">
    <property type="entry name" value="PROKAR_LIPOPROTEIN"/>
    <property type="match status" value="1"/>
</dbReference>
<keyword evidence="1" id="KW-0732">Signal</keyword>
<keyword evidence="3" id="KW-1185">Reference proteome</keyword>
<feature type="signal peptide" evidence="1">
    <location>
        <begin position="1"/>
        <end position="26"/>
    </location>
</feature>
<proteinExistence type="predicted"/>
<dbReference type="AlphaFoldDB" id="A0A8T0GFF8"/>
<dbReference type="Proteomes" id="UP000822688">
    <property type="component" value="Chromosome 11"/>
</dbReference>